<evidence type="ECO:0000313" key="3">
    <source>
        <dbReference type="EMBL" id="AKS32715.1"/>
    </source>
</evidence>
<feature type="chain" id="PRO_5039440689" description="DUF5642 domain-containing protein" evidence="1">
    <location>
        <begin position="20"/>
        <end position="219"/>
    </location>
</feature>
<dbReference type="PATRIC" id="fig|134601.6.peg.2788"/>
<dbReference type="EMBL" id="CP012150">
    <property type="protein sequence ID" value="AKS32715.1"/>
    <property type="molecule type" value="Genomic_DNA"/>
</dbReference>
<feature type="signal peptide" evidence="1">
    <location>
        <begin position="1"/>
        <end position="19"/>
    </location>
</feature>
<gene>
    <name evidence="3" type="ORF">AFA91_13440</name>
</gene>
<name>A0A0K0X5G4_MYCGD</name>
<dbReference type="PROSITE" id="PS51257">
    <property type="entry name" value="PROKAR_LIPOPROTEIN"/>
    <property type="match status" value="1"/>
</dbReference>
<dbReference type="OrthoDB" id="4641260at2"/>
<organism evidence="3 4">
    <name type="scientific">Mycolicibacterium goodii</name>
    <name type="common">Mycobacterium goodii</name>
    <dbReference type="NCBI Taxonomy" id="134601"/>
    <lineage>
        <taxon>Bacteria</taxon>
        <taxon>Bacillati</taxon>
        <taxon>Actinomycetota</taxon>
        <taxon>Actinomycetes</taxon>
        <taxon>Mycobacteriales</taxon>
        <taxon>Mycobacteriaceae</taxon>
        <taxon>Mycolicibacterium</taxon>
    </lineage>
</organism>
<dbReference type="Proteomes" id="UP000062255">
    <property type="component" value="Chromosome"/>
</dbReference>
<dbReference type="KEGG" id="mgo:AFA91_13440"/>
<dbReference type="InterPro" id="IPR041313">
    <property type="entry name" value="DUF5642"/>
</dbReference>
<dbReference type="RefSeq" id="WP_049745146.1">
    <property type="nucleotide sequence ID" value="NZ_CP012150.1"/>
</dbReference>
<dbReference type="AlphaFoldDB" id="A0A0K0X5G4"/>
<reference evidence="3 4" key="1">
    <citation type="submission" date="2015-07" db="EMBL/GenBank/DDBJ databases">
        <title>Complete genome sequence of Mycobacterium goodii X7B, a facultative thermophilic biodesulfurizing bacterium.</title>
        <authorList>
            <person name="Yu B."/>
            <person name="Li F."/>
            <person name="Xu P."/>
        </authorList>
    </citation>
    <scope>NUCLEOTIDE SEQUENCE [LARGE SCALE GENOMIC DNA]</scope>
    <source>
        <strain evidence="3 4">X7B</strain>
    </source>
</reference>
<evidence type="ECO:0000313" key="4">
    <source>
        <dbReference type="Proteomes" id="UP000062255"/>
    </source>
</evidence>
<protein>
    <recommendedName>
        <fullName evidence="2">DUF5642 domain-containing protein</fullName>
    </recommendedName>
</protein>
<feature type="domain" description="DUF5642" evidence="2">
    <location>
        <begin position="43"/>
        <end position="218"/>
    </location>
</feature>
<keyword evidence="1" id="KW-0732">Signal</keyword>
<sequence>MRLCAAAVAMCIAVAPVIAACGEQAPPSASSVTTTGGVVGPVNPARIDRVRYDLPPGYEFGGVDGRADPVSQWGFAAGWVAEPPQCGAAAVGAVDLASVRGWTGSGPGGIVYATVGNSVANTVAECAQWTVTGGHSTATVTRLDAPAIEGARTTGMSANVVTVVEGGTETQAHADTFTAELDNHRCTVTVITDPGSPSAALDTAFAAELLVKTVSALRG</sequence>
<evidence type="ECO:0000259" key="2">
    <source>
        <dbReference type="Pfam" id="PF18702"/>
    </source>
</evidence>
<accession>A0A0K0X5G4</accession>
<dbReference type="STRING" id="134601.AFA91_13440"/>
<proteinExistence type="predicted"/>
<dbReference type="Pfam" id="PF18702">
    <property type="entry name" value="DUF5642"/>
    <property type="match status" value="1"/>
</dbReference>
<evidence type="ECO:0000256" key="1">
    <source>
        <dbReference type="SAM" id="SignalP"/>
    </source>
</evidence>